<evidence type="ECO:0000313" key="3">
    <source>
        <dbReference type="Proteomes" id="UP000663419"/>
    </source>
</evidence>
<evidence type="ECO:0000256" key="1">
    <source>
        <dbReference type="SAM" id="SignalP"/>
    </source>
</evidence>
<accession>A0A8A1LSF1</accession>
<sequence>MWPSILRARCFYWCSAAKRLLLLNLLIPALPSRLNQTDLRSGQNNQIHHGWVYIYHYAPECVSQMGYT</sequence>
<dbReference type="EMBL" id="CP069106">
    <property type="protein sequence ID" value="QSS56075.1"/>
    <property type="molecule type" value="Genomic_DNA"/>
</dbReference>
<name>A0A8A1LSF1_AJEC8</name>
<evidence type="ECO:0000313" key="2">
    <source>
        <dbReference type="EMBL" id="QSS56075.1"/>
    </source>
</evidence>
<feature type="chain" id="PRO_5034265276" description="Secreted protein" evidence="1">
    <location>
        <begin position="32"/>
        <end position="68"/>
    </location>
</feature>
<keyword evidence="1" id="KW-0732">Signal</keyword>
<gene>
    <name evidence="2" type="ORF">I7I53_04172</name>
</gene>
<organism evidence="2 3">
    <name type="scientific">Ajellomyces capsulatus (strain H88)</name>
    <name type="common">Darling's disease fungus</name>
    <name type="synonym">Histoplasma capsulatum</name>
    <dbReference type="NCBI Taxonomy" id="544711"/>
    <lineage>
        <taxon>Eukaryota</taxon>
        <taxon>Fungi</taxon>
        <taxon>Dikarya</taxon>
        <taxon>Ascomycota</taxon>
        <taxon>Pezizomycotina</taxon>
        <taxon>Eurotiomycetes</taxon>
        <taxon>Eurotiomycetidae</taxon>
        <taxon>Onygenales</taxon>
        <taxon>Ajellomycetaceae</taxon>
        <taxon>Histoplasma</taxon>
    </lineage>
</organism>
<dbReference type="VEuPathDB" id="FungiDB:I7I53_04172"/>
<reference evidence="2" key="1">
    <citation type="submission" date="2021-01" db="EMBL/GenBank/DDBJ databases">
        <title>Chromosome-level genome assembly of a human fungal pathogen reveals clustering of transcriptionally co-regulated genes.</title>
        <authorList>
            <person name="Voorhies M."/>
            <person name="Cohen S."/>
            <person name="Shea T.P."/>
            <person name="Petrus S."/>
            <person name="Munoz J.F."/>
            <person name="Poplawski S."/>
            <person name="Goldman W.E."/>
            <person name="Michael T."/>
            <person name="Cuomo C.A."/>
            <person name="Sil A."/>
            <person name="Beyhan S."/>
        </authorList>
    </citation>
    <scope>NUCLEOTIDE SEQUENCE</scope>
    <source>
        <strain evidence="2">H88</strain>
    </source>
</reference>
<protein>
    <recommendedName>
        <fullName evidence="4">Secreted protein</fullName>
    </recommendedName>
</protein>
<dbReference type="Proteomes" id="UP000663419">
    <property type="component" value="Chromosome 5"/>
</dbReference>
<evidence type="ECO:0008006" key="4">
    <source>
        <dbReference type="Google" id="ProtNLM"/>
    </source>
</evidence>
<feature type="signal peptide" evidence="1">
    <location>
        <begin position="1"/>
        <end position="31"/>
    </location>
</feature>
<dbReference type="AlphaFoldDB" id="A0A8A1LSF1"/>
<proteinExistence type="predicted"/>